<dbReference type="EMBL" id="JACGCM010001219">
    <property type="protein sequence ID" value="KAF6158790.1"/>
    <property type="molecule type" value="Genomic_DNA"/>
</dbReference>
<evidence type="ECO:0000313" key="2">
    <source>
        <dbReference type="EMBL" id="KAF6158790.1"/>
    </source>
</evidence>
<protein>
    <submittedName>
        <fullName evidence="2">Uncharacterized protein</fullName>
    </submittedName>
</protein>
<dbReference type="Proteomes" id="UP000541444">
    <property type="component" value="Unassembled WGS sequence"/>
</dbReference>
<gene>
    <name evidence="2" type="ORF">GIB67_040304</name>
</gene>
<name>A0A7J7MVI8_9MAGN</name>
<organism evidence="2 3">
    <name type="scientific">Kingdonia uniflora</name>
    <dbReference type="NCBI Taxonomy" id="39325"/>
    <lineage>
        <taxon>Eukaryota</taxon>
        <taxon>Viridiplantae</taxon>
        <taxon>Streptophyta</taxon>
        <taxon>Embryophyta</taxon>
        <taxon>Tracheophyta</taxon>
        <taxon>Spermatophyta</taxon>
        <taxon>Magnoliopsida</taxon>
        <taxon>Ranunculales</taxon>
        <taxon>Circaeasteraceae</taxon>
        <taxon>Kingdonia</taxon>
    </lineage>
</organism>
<evidence type="ECO:0000313" key="3">
    <source>
        <dbReference type="Proteomes" id="UP000541444"/>
    </source>
</evidence>
<reference evidence="2 3" key="1">
    <citation type="journal article" date="2020" name="IScience">
        <title>Genome Sequencing of the Endangered Kingdonia uniflora (Circaeasteraceae, Ranunculales) Reveals Potential Mechanisms of Evolutionary Specialization.</title>
        <authorList>
            <person name="Sun Y."/>
            <person name="Deng T."/>
            <person name="Zhang A."/>
            <person name="Moore M.J."/>
            <person name="Landis J.B."/>
            <person name="Lin N."/>
            <person name="Zhang H."/>
            <person name="Zhang X."/>
            <person name="Huang J."/>
            <person name="Zhang X."/>
            <person name="Sun H."/>
            <person name="Wang H."/>
        </authorList>
    </citation>
    <scope>NUCLEOTIDE SEQUENCE [LARGE SCALE GENOMIC DNA]</scope>
    <source>
        <strain evidence="2">TB1705</strain>
        <tissue evidence="2">Leaf</tissue>
    </source>
</reference>
<dbReference type="AlphaFoldDB" id="A0A7J7MVI8"/>
<comment type="caution">
    <text evidence="2">The sequence shown here is derived from an EMBL/GenBank/DDBJ whole genome shotgun (WGS) entry which is preliminary data.</text>
</comment>
<feature type="region of interest" description="Disordered" evidence="1">
    <location>
        <begin position="27"/>
        <end position="59"/>
    </location>
</feature>
<keyword evidence="3" id="KW-1185">Reference proteome</keyword>
<evidence type="ECO:0000256" key="1">
    <source>
        <dbReference type="SAM" id="MobiDB-lite"/>
    </source>
</evidence>
<accession>A0A7J7MVI8</accession>
<proteinExistence type="predicted"/>
<sequence>MKLRNGTDTLTKPTTKKFATKRILLPSGTQTLANPTKEKLTKKSLPLASKTKTPEKPKPSFTNDKFWWVKSHCKLINDMGPNCYELPMEVGHTFEDGYFDLILGRCVTEAVPLTEEEKTRLNSFYPIKTMVGRTLKQCSG</sequence>